<accession>A0A1M7PPL4</accession>
<evidence type="ECO:0000313" key="1">
    <source>
        <dbReference type="EMBL" id="SHN19220.1"/>
    </source>
</evidence>
<dbReference type="EMBL" id="FRCS01000003">
    <property type="protein sequence ID" value="SHN19220.1"/>
    <property type="molecule type" value="Genomic_DNA"/>
</dbReference>
<dbReference type="AlphaFoldDB" id="A0A1M7PPL4"/>
<evidence type="ECO:0000313" key="2">
    <source>
        <dbReference type="Proteomes" id="UP000184440"/>
    </source>
</evidence>
<organism evidence="1 2">
    <name type="scientific">Cryptosporangium aurantiacum</name>
    <dbReference type="NCBI Taxonomy" id="134849"/>
    <lineage>
        <taxon>Bacteria</taxon>
        <taxon>Bacillati</taxon>
        <taxon>Actinomycetota</taxon>
        <taxon>Actinomycetes</taxon>
        <taxon>Cryptosporangiales</taxon>
        <taxon>Cryptosporangiaceae</taxon>
        <taxon>Cryptosporangium</taxon>
    </lineage>
</organism>
<dbReference type="Proteomes" id="UP000184440">
    <property type="component" value="Unassembled WGS sequence"/>
</dbReference>
<proteinExistence type="predicted"/>
<sequence length="63" mass="6742">MIVTIDALEAWCPPTFMPVGLGRARLAWSTIAVASHSTRSSTCRSTESVVVRSTSGVMKSASW</sequence>
<reference evidence="1 2" key="1">
    <citation type="submission" date="2016-11" db="EMBL/GenBank/DDBJ databases">
        <authorList>
            <person name="Jaros S."/>
            <person name="Januszkiewicz K."/>
            <person name="Wedrychowicz H."/>
        </authorList>
    </citation>
    <scope>NUCLEOTIDE SEQUENCE [LARGE SCALE GENOMIC DNA]</scope>
    <source>
        <strain evidence="1 2">DSM 46144</strain>
    </source>
</reference>
<gene>
    <name evidence="1" type="ORF">SAMN05443668_103556</name>
</gene>
<keyword evidence="2" id="KW-1185">Reference proteome</keyword>
<name>A0A1M7PPL4_9ACTN</name>
<protein>
    <submittedName>
        <fullName evidence="1">Uncharacterized protein</fullName>
    </submittedName>
</protein>